<evidence type="ECO:0000256" key="1">
    <source>
        <dbReference type="SAM" id="Phobius"/>
    </source>
</evidence>
<keyword evidence="1" id="KW-1133">Transmembrane helix</keyword>
<proteinExistence type="predicted"/>
<evidence type="ECO:0000313" key="2">
    <source>
        <dbReference type="EMBL" id="ARE13874.1"/>
    </source>
</evidence>
<organism evidence="2 3">
    <name type="scientific">Lactococcus lactis subsp. lactis</name>
    <name type="common">Streptococcus lactis</name>
    <dbReference type="NCBI Taxonomy" id="1360"/>
    <lineage>
        <taxon>Bacteria</taxon>
        <taxon>Bacillati</taxon>
        <taxon>Bacillota</taxon>
        <taxon>Bacilli</taxon>
        <taxon>Lactobacillales</taxon>
        <taxon>Streptococcaceae</taxon>
        <taxon>Lactococcus</taxon>
    </lineage>
</organism>
<feature type="transmembrane region" description="Helical" evidence="1">
    <location>
        <begin position="93"/>
        <end position="114"/>
    </location>
</feature>
<dbReference type="EMBL" id="CP015904">
    <property type="protein sequence ID" value="ARE13874.1"/>
    <property type="molecule type" value="Genomic_DNA"/>
</dbReference>
<dbReference type="Proteomes" id="UP000192067">
    <property type="component" value="Chromosome"/>
</dbReference>
<protein>
    <submittedName>
        <fullName evidence="2">Uncharacterized protein</fullName>
    </submittedName>
</protein>
<name>A0AAC9R649_LACLL</name>
<dbReference type="AlphaFoldDB" id="A0AAC9R649"/>
<keyword evidence="1" id="KW-0472">Membrane</keyword>
<reference evidence="2 3" key="1">
    <citation type="journal article" date="2017" name="BMC Genomics">
        <title>Comparative and functional genomics of the Lactococcus lactis taxon; insights into evolution and niche adaptation.</title>
        <authorList>
            <person name="Kelleher P."/>
            <person name="Bottacini F."/>
            <person name="Mahony J."/>
            <person name="Kilcawley K.N."/>
            <person name="van Sinderen D."/>
        </authorList>
    </citation>
    <scope>NUCLEOTIDE SEQUENCE [LARGE SCALE GENOMIC DNA]</scope>
    <source>
        <strain evidence="2 3">UC11</strain>
    </source>
</reference>
<evidence type="ECO:0000313" key="3">
    <source>
        <dbReference type="Proteomes" id="UP000192067"/>
    </source>
</evidence>
<gene>
    <name evidence="2" type="ORF">LLUC11_1545</name>
</gene>
<accession>A0AAC9R649</accession>
<sequence length="118" mass="13969">MNSFHFVWYNFCMITKAEYEILNLMSDHKFHTYIDICNKISYKKVELNDLLFVLNNKKYIAHGLNNDYLIMAKGTTEKIEYEEQMKLSYRKNFLYPATVALLGVFVGFLLSLILKVHV</sequence>
<keyword evidence="1" id="KW-0812">Transmembrane</keyword>